<feature type="transmembrane region" description="Helical" evidence="1">
    <location>
        <begin position="86"/>
        <end position="109"/>
    </location>
</feature>
<gene>
    <name evidence="3" type="ORF">BT96DRAFT_987091</name>
</gene>
<name>A0A6A4I4I5_9AGAR</name>
<feature type="transmembrane region" description="Helical" evidence="1">
    <location>
        <begin position="167"/>
        <end position="185"/>
    </location>
</feature>
<reference evidence="3" key="1">
    <citation type="journal article" date="2019" name="Environ. Microbiol.">
        <title>Fungal ecological strategies reflected in gene transcription - a case study of two litter decomposers.</title>
        <authorList>
            <person name="Barbi F."/>
            <person name="Kohler A."/>
            <person name="Barry K."/>
            <person name="Baskaran P."/>
            <person name="Daum C."/>
            <person name="Fauchery L."/>
            <person name="Ihrmark K."/>
            <person name="Kuo A."/>
            <person name="LaButti K."/>
            <person name="Lipzen A."/>
            <person name="Morin E."/>
            <person name="Grigoriev I.V."/>
            <person name="Henrissat B."/>
            <person name="Lindahl B."/>
            <person name="Martin F."/>
        </authorList>
    </citation>
    <scope>NUCLEOTIDE SEQUENCE</scope>
    <source>
        <strain evidence="3">JB14</strain>
    </source>
</reference>
<feature type="transmembrane region" description="Helical" evidence="1">
    <location>
        <begin position="12"/>
        <end position="37"/>
    </location>
</feature>
<keyword evidence="1" id="KW-0812">Transmembrane</keyword>
<dbReference type="PANTHER" id="PTHR42109:SF2">
    <property type="entry name" value="INTEGRAL MEMBRANE PROTEIN"/>
    <property type="match status" value="1"/>
</dbReference>
<dbReference type="PANTHER" id="PTHR42109">
    <property type="entry name" value="UNPLACED GENOMIC SCAFFOLD UM_SCAF_CONTIG_1.265, WHOLE GENOME SHOTGUN SEQUENCE"/>
    <property type="match status" value="1"/>
</dbReference>
<keyword evidence="1" id="KW-1133">Transmembrane helix</keyword>
<feature type="transmembrane region" description="Helical" evidence="1">
    <location>
        <begin position="206"/>
        <end position="227"/>
    </location>
</feature>
<dbReference type="InterPro" id="IPR056119">
    <property type="entry name" value="DUF7702"/>
</dbReference>
<dbReference type="EMBL" id="ML769399">
    <property type="protein sequence ID" value="KAE9406822.1"/>
    <property type="molecule type" value="Genomic_DNA"/>
</dbReference>
<evidence type="ECO:0000313" key="4">
    <source>
        <dbReference type="Proteomes" id="UP000799118"/>
    </source>
</evidence>
<keyword evidence="1" id="KW-0472">Membrane</keyword>
<keyword evidence="4" id="KW-1185">Reference proteome</keyword>
<evidence type="ECO:0000259" key="2">
    <source>
        <dbReference type="Pfam" id="PF24800"/>
    </source>
</evidence>
<organism evidence="3 4">
    <name type="scientific">Gymnopus androsaceus JB14</name>
    <dbReference type="NCBI Taxonomy" id="1447944"/>
    <lineage>
        <taxon>Eukaryota</taxon>
        <taxon>Fungi</taxon>
        <taxon>Dikarya</taxon>
        <taxon>Basidiomycota</taxon>
        <taxon>Agaricomycotina</taxon>
        <taxon>Agaricomycetes</taxon>
        <taxon>Agaricomycetidae</taxon>
        <taxon>Agaricales</taxon>
        <taxon>Marasmiineae</taxon>
        <taxon>Omphalotaceae</taxon>
        <taxon>Gymnopus</taxon>
    </lineage>
</organism>
<evidence type="ECO:0000256" key="1">
    <source>
        <dbReference type="SAM" id="Phobius"/>
    </source>
</evidence>
<accession>A0A6A4I4I5</accession>
<sequence length="278" mass="30900">MSSTEAINYATFFGFDSVAAAAVFAALYTLLFCFFLFRVLKQRRWILISLLVFCAFRITGFIMRAVATKMVSDGENLGFVVATETLFSVGFFGLLFCAFILVVARYELCQTEQSSNPLVKNFLAITRNSRIFRIVMTVPIGLSIAGLDESVEHPEESIGLTLRKVSAAVFLVLTIFQLIQTLLLIKTEHDDKRSLKYTSSTFGARHASVVFGAISLLLLIRGVFSLATVGNTKANNEHFWYPLVAVPEILCVFLYLIPGVVPPKVVPRDMESLPMDPK</sequence>
<feature type="domain" description="DUF7702" evidence="2">
    <location>
        <begin position="41"/>
        <end position="230"/>
    </location>
</feature>
<dbReference type="Pfam" id="PF24800">
    <property type="entry name" value="DUF7702"/>
    <property type="match status" value="1"/>
</dbReference>
<dbReference type="AlphaFoldDB" id="A0A6A4I4I5"/>
<feature type="transmembrane region" description="Helical" evidence="1">
    <location>
        <begin position="239"/>
        <end position="261"/>
    </location>
</feature>
<protein>
    <recommendedName>
        <fullName evidence="2">DUF7702 domain-containing protein</fullName>
    </recommendedName>
</protein>
<proteinExistence type="predicted"/>
<dbReference type="Proteomes" id="UP000799118">
    <property type="component" value="Unassembled WGS sequence"/>
</dbReference>
<evidence type="ECO:0000313" key="3">
    <source>
        <dbReference type="EMBL" id="KAE9406822.1"/>
    </source>
</evidence>
<feature type="transmembrane region" description="Helical" evidence="1">
    <location>
        <begin position="130"/>
        <end position="147"/>
    </location>
</feature>
<feature type="transmembrane region" description="Helical" evidence="1">
    <location>
        <begin position="44"/>
        <end position="66"/>
    </location>
</feature>
<dbReference type="OrthoDB" id="5389493at2759"/>